<gene>
    <name evidence="2" type="ORF">GCM10010171_07530</name>
</gene>
<evidence type="ECO:0000313" key="3">
    <source>
        <dbReference type="Proteomes" id="UP000660680"/>
    </source>
</evidence>
<organism evidence="2 3">
    <name type="scientific">Actinokineospora fastidiosa</name>
    <dbReference type="NCBI Taxonomy" id="1816"/>
    <lineage>
        <taxon>Bacteria</taxon>
        <taxon>Bacillati</taxon>
        <taxon>Actinomycetota</taxon>
        <taxon>Actinomycetes</taxon>
        <taxon>Pseudonocardiales</taxon>
        <taxon>Pseudonocardiaceae</taxon>
        <taxon>Actinokineospora</taxon>
    </lineage>
</organism>
<feature type="region of interest" description="Disordered" evidence="1">
    <location>
        <begin position="32"/>
        <end position="73"/>
    </location>
</feature>
<reference evidence="2" key="2">
    <citation type="submission" date="2020-09" db="EMBL/GenBank/DDBJ databases">
        <authorList>
            <person name="Sun Q."/>
            <person name="Ohkuma M."/>
        </authorList>
    </citation>
    <scope>NUCLEOTIDE SEQUENCE</scope>
    <source>
        <strain evidence="2">JCM 3276</strain>
    </source>
</reference>
<keyword evidence="3" id="KW-1185">Reference proteome</keyword>
<comment type="caution">
    <text evidence="2">The sequence shown here is derived from an EMBL/GenBank/DDBJ whole genome shotgun (WGS) entry which is preliminary data.</text>
</comment>
<protein>
    <recommendedName>
        <fullName evidence="4">MT0933-like antitoxin protein</fullName>
    </recommendedName>
</protein>
<accession>A0A918L7Q7</accession>
<dbReference type="InterPro" id="IPR028037">
    <property type="entry name" value="Antitoxin_Rv0909/MT0933"/>
</dbReference>
<sequence>MGIDFNELKKRAEGLAEQHGDKIDSAAEKAGEFAKRKFGHDEQIDQAVDRIQQWTPENPRPDNPDTPQPGNKA</sequence>
<dbReference type="Pfam" id="PF14013">
    <property type="entry name" value="MT0933_antitox"/>
    <property type="match status" value="1"/>
</dbReference>
<proteinExistence type="predicted"/>
<evidence type="ECO:0000256" key="1">
    <source>
        <dbReference type="SAM" id="MobiDB-lite"/>
    </source>
</evidence>
<name>A0A918L7Q7_9PSEU</name>
<reference evidence="2" key="1">
    <citation type="journal article" date="2014" name="Int. J. Syst. Evol. Microbiol.">
        <title>Complete genome sequence of Corynebacterium casei LMG S-19264T (=DSM 44701T), isolated from a smear-ripened cheese.</title>
        <authorList>
            <consortium name="US DOE Joint Genome Institute (JGI-PGF)"/>
            <person name="Walter F."/>
            <person name="Albersmeier A."/>
            <person name="Kalinowski J."/>
            <person name="Ruckert C."/>
        </authorList>
    </citation>
    <scope>NUCLEOTIDE SEQUENCE</scope>
    <source>
        <strain evidence="2">JCM 3276</strain>
    </source>
</reference>
<dbReference type="Proteomes" id="UP000660680">
    <property type="component" value="Unassembled WGS sequence"/>
</dbReference>
<dbReference type="AlphaFoldDB" id="A0A918L7Q7"/>
<feature type="compositionally biased region" description="Basic and acidic residues" evidence="1">
    <location>
        <begin position="32"/>
        <end position="43"/>
    </location>
</feature>
<dbReference type="EMBL" id="BMRB01000001">
    <property type="protein sequence ID" value="GGS17569.1"/>
    <property type="molecule type" value="Genomic_DNA"/>
</dbReference>
<evidence type="ECO:0008006" key="4">
    <source>
        <dbReference type="Google" id="ProtNLM"/>
    </source>
</evidence>
<dbReference type="RefSeq" id="WP_189208848.1">
    <property type="nucleotide sequence ID" value="NZ_BMRB01000001.1"/>
</dbReference>
<evidence type="ECO:0000313" key="2">
    <source>
        <dbReference type="EMBL" id="GGS17569.1"/>
    </source>
</evidence>